<feature type="domain" description="Pentraxin (PTX)" evidence="8">
    <location>
        <begin position="187"/>
        <end position="394"/>
    </location>
</feature>
<dbReference type="InterPro" id="IPR016187">
    <property type="entry name" value="CTDL_fold"/>
</dbReference>
<dbReference type="SMART" id="SM00159">
    <property type="entry name" value="PTX"/>
    <property type="match status" value="1"/>
</dbReference>
<dbReference type="InterPro" id="IPR050801">
    <property type="entry name" value="Ca-Dep_Lectins_ImmuneDev"/>
</dbReference>
<dbReference type="Gene3D" id="2.60.120.200">
    <property type="match status" value="1"/>
</dbReference>
<evidence type="ECO:0000256" key="5">
    <source>
        <dbReference type="SAM" id="Phobius"/>
    </source>
</evidence>
<keyword evidence="5" id="KW-0812">Transmembrane</keyword>
<dbReference type="GO" id="GO:0016020">
    <property type="term" value="C:membrane"/>
    <property type="evidence" value="ECO:0007669"/>
    <property type="project" value="InterPro"/>
</dbReference>
<name>A0A8J9ZK42_BRALA</name>
<dbReference type="PRINTS" id="PR00895">
    <property type="entry name" value="PENTAXIN"/>
</dbReference>
<dbReference type="InterPro" id="IPR013320">
    <property type="entry name" value="ConA-like_dom_sf"/>
</dbReference>
<dbReference type="Gene3D" id="3.10.100.10">
    <property type="entry name" value="Mannose-Binding Protein A, subunit A"/>
    <property type="match status" value="6"/>
</dbReference>
<feature type="chain" id="PRO_5035470587" evidence="6">
    <location>
        <begin position="21"/>
        <end position="1389"/>
    </location>
</feature>
<dbReference type="CDD" id="cd00037">
    <property type="entry name" value="CLECT"/>
    <property type="match status" value="5"/>
</dbReference>
<keyword evidence="2" id="KW-1015">Disulfide bond</keyword>
<dbReference type="Pfam" id="PF00629">
    <property type="entry name" value="MAM"/>
    <property type="match status" value="1"/>
</dbReference>
<feature type="domain" description="C-type lectin" evidence="7">
    <location>
        <begin position="575"/>
        <end position="698"/>
    </location>
</feature>
<dbReference type="Pfam" id="PF00059">
    <property type="entry name" value="Lectin_C"/>
    <property type="match status" value="6"/>
</dbReference>
<dbReference type="SMART" id="SM00137">
    <property type="entry name" value="MAM"/>
    <property type="match status" value="1"/>
</dbReference>
<feature type="domain" description="C-type lectin" evidence="7">
    <location>
        <begin position="720"/>
        <end position="843"/>
    </location>
</feature>
<evidence type="ECO:0000259" key="8">
    <source>
        <dbReference type="PROSITE" id="PS51828"/>
    </source>
</evidence>
<evidence type="ECO:0000259" key="7">
    <source>
        <dbReference type="PROSITE" id="PS50041"/>
    </source>
</evidence>
<keyword evidence="1" id="KW-0106">Calcium</keyword>
<dbReference type="OrthoDB" id="538816at2759"/>
<sequence>MSVASIIVLFLVLETSFSTAAGCPGGFTKFRGACFKVYHQVASYDQAREFCANQGGLLAMPKDNSTDAFLMKLKNTVDPRGYFWFGLSDENWEGRWMWEDGTVLNKSAGWSNWREGQPDNHKGDEDCAHYNSVAMSGWNDLPCSDKVAKFICQTTDDVQTDSPKTTMTSLVTEQMGTSATQGSSGNLRKITFPAPRRVSNYAGLGTPLSQDLTSFTLCLHMRTDMSSYSHTSLVSYSVGSVQHANELLLFNDGGSGGRFELYVQNTKADLGALPVWDSGWHVICVTWRSSNGDWKLYADGAFRASGTGVNVGGKVRGGGTWILAQDQDTVGGSFVESQAFSGELSQVNLWDRVLTPEEIGTDWSVFCNHHGNVIDWATINIQVVGQATSDQYRCQVTSTPASVERPRTTMTSLVTDQMGTPAPQGSPDCPKDYQSFQGICYKAYNTAANFQQSIRVCGADGGTLAMPRDQKTNDFLITLKNSVDRKSPFRFGLHDRIKENVWRWMDGQELGDFTDWGPGEPNDASLGPQGEDCVEFYPPNGNKWNDRACSNRRKFICQADTTEHPGYTRVGQGAYISTYLKVFAQPKTYEDAKQACALDGGHLANVKTQALHDFLLTKIQEVDGSRDYWIGLNDMTVENTWTWSDGTPVSDCDFTNWAPGEPNNAGSSGDQDCGQLWKDKGFKWDDDMCGNQKYFICQIGSGEETSCGRPEACSSGYQMHNGICYKAFNTPKNLRDASSTCAADGGTLAMPKDADTNAFLINLKNAVDNKAKFRFGLTDHHQEGGWMWDDNVALGSFRPWGPGQPDNAGVNEDCAEYFSGSRSSRKNTWNDGRCTDARKFICQVTPSATKKWRDDGRCGKRFPTEDGRPAECDPSGDVPCCSSSNWCGNSASHCDCRTCVDYRNKDHPRYTRIDYRYNKYFKMYTQPKAYEDAKRTCASDGGHLVDVKTQEVHAFLLTKIQEVDASRDYWIGLNDMTVENTWTWSDGTPVSRTFTNWAPGEPNNAGSTGDQDCGQLWKDKGFQWDDDVCRKQNYFICQIDESSYTRLQSTLELFYHIADCPEDYQPFQGICYKAHNTTATFQESLRACGADGGTLAMPRDRKTNDFLITLKNSVDRESPFRFGLHDRIKENVWRWMDGQELGDFTDWGPGEPNDAFSGQGEDCAEYYPLKKNKWNDKACHYDRKFICQVDKTEAVRVSSSSDGVRYDAKAVLESPVFSTNCSNNTLVFHYHMQGSIVPATLHVSIVGNMSNSDSELLGTFPFKVTYGQTNRVHMDFHREQPFRVVFTAELDHSVNSTDGAGQIHLYDVIVLNDKCRPTDESAAAGFFQEPTLSKGAIIGIIVVFVIVAVAIAAGIKFARGMKRQHLRLMSTSTTVLMRRDNVMFEPDAE</sequence>
<dbReference type="InterPro" id="IPR001759">
    <property type="entry name" value="PTX_dom"/>
</dbReference>
<feature type="domain" description="C-type lectin" evidence="7">
    <location>
        <begin position="436"/>
        <end position="558"/>
    </location>
</feature>
<comment type="caution">
    <text evidence="4">Lacks conserved residue(s) required for the propagation of feature annotation.</text>
</comment>
<dbReference type="PANTHER" id="PTHR22801:SF63">
    <property type="entry name" value="C-TYPE LECTIN DOMAIN-CONTAINING PROTEIN"/>
    <property type="match status" value="1"/>
</dbReference>
<keyword evidence="5" id="KW-1133">Transmembrane helix</keyword>
<keyword evidence="10" id="KW-1185">Reference proteome</keyword>
<keyword evidence="5" id="KW-0472">Membrane</keyword>
<evidence type="ECO:0000256" key="6">
    <source>
        <dbReference type="SAM" id="SignalP"/>
    </source>
</evidence>
<dbReference type="InterPro" id="IPR000998">
    <property type="entry name" value="MAM_dom"/>
</dbReference>
<dbReference type="InterPro" id="IPR018378">
    <property type="entry name" value="C-type_lectin_CS"/>
</dbReference>
<organism evidence="9 10">
    <name type="scientific">Branchiostoma lanceolatum</name>
    <name type="common">Common lancelet</name>
    <name type="synonym">Amphioxus lanceolatum</name>
    <dbReference type="NCBI Taxonomy" id="7740"/>
    <lineage>
        <taxon>Eukaryota</taxon>
        <taxon>Metazoa</taxon>
        <taxon>Chordata</taxon>
        <taxon>Cephalochordata</taxon>
        <taxon>Leptocardii</taxon>
        <taxon>Amphioxiformes</taxon>
        <taxon>Branchiostomatidae</taxon>
        <taxon>Branchiostoma</taxon>
    </lineage>
</organism>
<feature type="domain" description="C-type lectin" evidence="7">
    <location>
        <begin position="1067"/>
        <end position="1188"/>
    </location>
</feature>
<feature type="domain" description="C-type lectin" evidence="7">
    <location>
        <begin position="30"/>
        <end position="146"/>
    </location>
</feature>
<evidence type="ECO:0000256" key="3">
    <source>
        <dbReference type="ARBA" id="ARBA00023180"/>
    </source>
</evidence>
<keyword evidence="3" id="KW-0325">Glycoprotein</keyword>
<dbReference type="InterPro" id="IPR001304">
    <property type="entry name" value="C-type_lectin-like"/>
</dbReference>
<reference evidence="9" key="1">
    <citation type="submission" date="2022-01" db="EMBL/GenBank/DDBJ databases">
        <authorList>
            <person name="Braso-Vives M."/>
        </authorList>
    </citation>
    <scope>NUCLEOTIDE SEQUENCE</scope>
</reference>
<evidence type="ECO:0000256" key="4">
    <source>
        <dbReference type="PROSITE-ProRule" id="PRU01172"/>
    </source>
</evidence>
<evidence type="ECO:0000256" key="1">
    <source>
        <dbReference type="ARBA" id="ARBA00022837"/>
    </source>
</evidence>
<gene>
    <name evidence="9" type="primary">MRC1</name>
    <name evidence="9" type="ORF">BLAG_LOCUS14268</name>
</gene>
<dbReference type="PROSITE" id="PS50041">
    <property type="entry name" value="C_TYPE_LECTIN_2"/>
    <property type="match status" value="6"/>
</dbReference>
<evidence type="ECO:0000313" key="9">
    <source>
        <dbReference type="EMBL" id="CAH1255097.1"/>
    </source>
</evidence>
<evidence type="ECO:0000313" key="10">
    <source>
        <dbReference type="Proteomes" id="UP000838412"/>
    </source>
</evidence>
<dbReference type="SUPFAM" id="SSF56436">
    <property type="entry name" value="C-type lectin-like"/>
    <property type="match status" value="6"/>
</dbReference>
<dbReference type="PROSITE" id="PS00615">
    <property type="entry name" value="C_TYPE_LECTIN_1"/>
    <property type="match status" value="5"/>
</dbReference>
<dbReference type="EMBL" id="OV696687">
    <property type="protein sequence ID" value="CAH1255097.1"/>
    <property type="molecule type" value="Genomic_DNA"/>
</dbReference>
<dbReference type="CDD" id="cd10909">
    <property type="entry name" value="ChtBD1_GH18_2"/>
    <property type="match status" value="1"/>
</dbReference>
<dbReference type="SUPFAM" id="SSF49899">
    <property type="entry name" value="Concanavalin A-like lectins/glucanases"/>
    <property type="match status" value="2"/>
</dbReference>
<dbReference type="PANTHER" id="PTHR22801">
    <property type="entry name" value="LITHOSTATHINE"/>
    <property type="match status" value="1"/>
</dbReference>
<evidence type="ECO:0000256" key="2">
    <source>
        <dbReference type="ARBA" id="ARBA00023157"/>
    </source>
</evidence>
<proteinExistence type="predicted"/>
<accession>A0A8J9ZK42</accession>
<dbReference type="SMART" id="SM00034">
    <property type="entry name" value="CLECT"/>
    <property type="match status" value="6"/>
</dbReference>
<protein>
    <submittedName>
        <fullName evidence="9">MRC1 protein</fullName>
    </submittedName>
</protein>
<dbReference type="Pfam" id="PF00354">
    <property type="entry name" value="Pentaxin"/>
    <property type="match status" value="1"/>
</dbReference>
<dbReference type="FunFam" id="2.60.120.200:FF:000012">
    <property type="entry name" value="neuronal pentraxin receptor"/>
    <property type="match status" value="1"/>
</dbReference>
<feature type="domain" description="C-type lectin" evidence="7">
    <location>
        <begin position="915"/>
        <end position="1038"/>
    </location>
</feature>
<feature type="signal peptide" evidence="6">
    <location>
        <begin position="1"/>
        <end position="20"/>
    </location>
</feature>
<feature type="transmembrane region" description="Helical" evidence="5">
    <location>
        <begin position="1336"/>
        <end position="1358"/>
    </location>
</feature>
<keyword evidence="6" id="KW-0732">Signal</keyword>
<dbReference type="Proteomes" id="UP000838412">
    <property type="component" value="Chromosome 2"/>
</dbReference>
<dbReference type="PROSITE" id="PS51828">
    <property type="entry name" value="PTX_2"/>
    <property type="match status" value="1"/>
</dbReference>
<dbReference type="InterPro" id="IPR016186">
    <property type="entry name" value="C-type_lectin-like/link_sf"/>
</dbReference>